<evidence type="ECO:0000313" key="2">
    <source>
        <dbReference type="Proteomes" id="UP000427769"/>
    </source>
</evidence>
<organism evidence="1 2">
    <name type="scientific">Desulfosarcina widdelii</name>
    <dbReference type="NCBI Taxonomy" id="947919"/>
    <lineage>
        <taxon>Bacteria</taxon>
        <taxon>Pseudomonadati</taxon>
        <taxon>Thermodesulfobacteriota</taxon>
        <taxon>Desulfobacteria</taxon>
        <taxon>Desulfobacterales</taxon>
        <taxon>Desulfosarcinaceae</taxon>
        <taxon>Desulfosarcina</taxon>
    </lineage>
</organism>
<dbReference type="EMBL" id="AP021875">
    <property type="protein sequence ID" value="BBO77774.1"/>
    <property type="molecule type" value="Genomic_DNA"/>
</dbReference>
<gene>
    <name evidence="1" type="ORF">DSCW_51910</name>
</gene>
<dbReference type="KEGG" id="dwd:DSCW_51910"/>
<proteinExistence type="predicted"/>
<keyword evidence="2" id="KW-1185">Reference proteome</keyword>
<dbReference type="AlphaFoldDB" id="A0A5K7ZHH5"/>
<evidence type="ECO:0000313" key="1">
    <source>
        <dbReference type="EMBL" id="BBO77774.1"/>
    </source>
</evidence>
<protein>
    <submittedName>
        <fullName evidence="1">Uncharacterized protein</fullName>
    </submittedName>
</protein>
<name>A0A5K7ZHH5_9BACT</name>
<sequence length="83" mass="9981">MARKDNKMPKDQWILLYGFAKQKGRLDWSSDHPPEQVVKQKQGLSKSLKRFFDLDGSPIDDWDKEEQCYRCRFRILPESDENY</sequence>
<accession>A0A5K7ZHH5</accession>
<reference evidence="1 2" key="1">
    <citation type="submission" date="2019-11" db="EMBL/GenBank/DDBJ databases">
        <title>Comparative genomics of hydrocarbon-degrading Desulfosarcina strains.</title>
        <authorList>
            <person name="Watanabe M."/>
            <person name="Kojima H."/>
            <person name="Fukui M."/>
        </authorList>
    </citation>
    <scope>NUCLEOTIDE SEQUENCE [LARGE SCALE GENOMIC DNA]</scope>
    <source>
        <strain evidence="1 2">PP31</strain>
    </source>
</reference>
<dbReference type="Proteomes" id="UP000427769">
    <property type="component" value="Chromosome"/>
</dbReference>